<dbReference type="InterPro" id="IPR009057">
    <property type="entry name" value="Homeodomain-like_sf"/>
</dbReference>
<evidence type="ECO:0000313" key="6">
    <source>
        <dbReference type="EMBL" id="NDL67059.1"/>
    </source>
</evidence>
<dbReference type="PRINTS" id="PR00032">
    <property type="entry name" value="HTHARAC"/>
</dbReference>
<dbReference type="GO" id="GO:0043565">
    <property type="term" value="F:sequence-specific DNA binding"/>
    <property type="evidence" value="ECO:0007669"/>
    <property type="project" value="InterPro"/>
</dbReference>
<evidence type="ECO:0000259" key="4">
    <source>
        <dbReference type="PROSITE" id="PS01124"/>
    </source>
</evidence>
<dbReference type="PROSITE" id="PS50309">
    <property type="entry name" value="DC"/>
    <property type="match status" value="1"/>
</dbReference>
<protein>
    <submittedName>
        <fullName evidence="6">AraC family transcriptional regulator</fullName>
    </submittedName>
</protein>
<keyword evidence="7" id="KW-1185">Reference proteome</keyword>
<keyword evidence="3" id="KW-0804">Transcription</keyword>
<dbReference type="Proteomes" id="UP000461585">
    <property type="component" value="Unassembled WGS sequence"/>
</dbReference>
<dbReference type="GO" id="GO:0035556">
    <property type="term" value="P:intracellular signal transduction"/>
    <property type="evidence" value="ECO:0007669"/>
    <property type="project" value="InterPro"/>
</dbReference>
<dbReference type="SUPFAM" id="SSF46689">
    <property type="entry name" value="Homeodomain-like"/>
    <property type="match status" value="1"/>
</dbReference>
<dbReference type="InterPro" id="IPR037923">
    <property type="entry name" value="HTH-like"/>
</dbReference>
<keyword evidence="1" id="KW-0805">Transcription regulation</keyword>
<dbReference type="Gene3D" id="1.10.10.60">
    <property type="entry name" value="Homeodomain-like"/>
    <property type="match status" value="2"/>
</dbReference>
<name>A0A7X5HUU5_9FIRM</name>
<organism evidence="6 7">
    <name type="scientific">Anaerotalea alkaliphila</name>
    <dbReference type="NCBI Taxonomy" id="2662126"/>
    <lineage>
        <taxon>Bacteria</taxon>
        <taxon>Bacillati</taxon>
        <taxon>Bacillota</taxon>
        <taxon>Clostridia</taxon>
        <taxon>Eubacteriales</taxon>
        <taxon>Anaerotalea</taxon>
    </lineage>
</organism>
<dbReference type="Pfam" id="PF02311">
    <property type="entry name" value="AraC_binding"/>
    <property type="match status" value="1"/>
</dbReference>
<dbReference type="GO" id="GO:0003700">
    <property type="term" value="F:DNA-binding transcription factor activity"/>
    <property type="evidence" value="ECO:0007669"/>
    <property type="project" value="InterPro"/>
</dbReference>
<dbReference type="RefSeq" id="WP_162369785.1">
    <property type="nucleotide sequence ID" value="NZ_JAAEEH010000009.1"/>
</dbReference>
<dbReference type="EMBL" id="JAAEEH010000009">
    <property type="protein sequence ID" value="NDL67059.1"/>
    <property type="molecule type" value="Genomic_DNA"/>
</dbReference>
<dbReference type="AlphaFoldDB" id="A0A7X5HUU5"/>
<dbReference type="Gene3D" id="2.60.120.10">
    <property type="entry name" value="Jelly Rolls"/>
    <property type="match status" value="1"/>
</dbReference>
<feature type="domain" description="Doublecortin" evidence="5">
    <location>
        <begin position="1"/>
        <end position="74"/>
    </location>
</feature>
<reference evidence="6 7" key="1">
    <citation type="submission" date="2020-01" db="EMBL/GenBank/DDBJ databases">
        <title>Anaeroalcalibacter tamaniensis gen. nov., sp. nov., moderately halophilic strictly anaerobic fermenter bacterium from mud volcano of Taman peninsula.</title>
        <authorList>
            <person name="Frolova A."/>
            <person name="Merkel A.Y."/>
            <person name="Slobodkin A.I."/>
        </authorList>
    </citation>
    <scope>NUCLEOTIDE SEQUENCE [LARGE SCALE GENOMIC DNA]</scope>
    <source>
        <strain evidence="6 7">F-3ap</strain>
    </source>
</reference>
<accession>A0A7X5HUU5</accession>
<dbReference type="Pfam" id="PF12833">
    <property type="entry name" value="HTH_18"/>
    <property type="match status" value="1"/>
</dbReference>
<dbReference type="InterPro" id="IPR020449">
    <property type="entry name" value="Tscrpt_reg_AraC-type_HTH"/>
</dbReference>
<evidence type="ECO:0000256" key="3">
    <source>
        <dbReference type="ARBA" id="ARBA00023163"/>
    </source>
</evidence>
<evidence type="ECO:0000313" key="7">
    <source>
        <dbReference type="Proteomes" id="UP000461585"/>
    </source>
</evidence>
<proteinExistence type="predicted"/>
<evidence type="ECO:0000256" key="2">
    <source>
        <dbReference type="ARBA" id="ARBA00023125"/>
    </source>
</evidence>
<gene>
    <name evidence="6" type="ORF">GXN74_04760</name>
</gene>
<dbReference type="PROSITE" id="PS01124">
    <property type="entry name" value="HTH_ARAC_FAMILY_2"/>
    <property type="match status" value="1"/>
</dbReference>
<feature type="domain" description="HTH araC/xylS-type" evidence="4">
    <location>
        <begin position="232"/>
        <end position="329"/>
    </location>
</feature>
<dbReference type="SUPFAM" id="SSF51215">
    <property type="entry name" value="Regulatory protein AraC"/>
    <property type="match status" value="1"/>
</dbReference>
<evidence type="ECO:0000256" key="1">
    <source>
        <dbReference type="ARBA" id="ARBA00023015"/>
    </source>
</evidence>
<keyword evidence="2" id="KW-0238">DNA-binding</keyword>
<dbReference type="PANTHER" id="PTHR43280:SF28">
    <property type="entry name" value="HTH-TYPE TRANSCRIPTIONAL ACTIVATOR RHAS"/>
    <property type="match status" value="1"/>
</dbReference>
<comment type="caution">
    <text evidence="6">The sequence shown here is derived from an EMBL/GenBank/DDBJ whole genome shotgun (WGS) entry which is preliminary data.</text>
</comment>
<dbReference type="InterPro" id="IPR003533">
    <property type="entry name" value="Doublecortin_dom"/>
</dbReference>
<dbReference type="InterPro" id="IPR014710">
    <property type="entry name" value="RmlC-like_jellyroll"/>
</dbReference>
<dbReference type="InterPro" id="IPR018060">
    <property type="entry name" value="HTH_AraC"/>
</dbReference>
<evidence type="ECO:0000259" key="5">
    <source>
        <dbReference type="PROSITE" id="PS50309"/>
    </source>
</evidence>
<dbReference type="SMART" id="SM00342">
    <property type="entry name" value="HTH_ARAC"/>
    <property type="match status" value="1"/>
</dbReference>
<dbReference type="PANTHER" id="PTHR43280">
    <property type="entry name" value="ARAC-FAMILY TRANSCRIPTIONAL REGULATOR"/>
    <property type="match status" value="1"/>
</dbReference>
<sequence length="332" mass="39578">MDVKELDVMLHQLNDIEAKYRDRVRYDGGQKAFRDIFSTEAIEKEWVINIDKLVKDGEVLAIHKHDRFVEFDWHSHDYIELLFVYSGNIRQVIERKEITLTKGEILLLDMNVKHKIARAGEEDIALNILLKKEFFDWVFMSHFSKNEIIFDFIAKAIHDTKKMKQYLVFHTSENPAIWEIMMKVLLEYYHPRIGMDTALRSYMALLFTELFRDYKNSLGEKIVGEIDTSIDSEIIRYIHENYRDLTLTDCAGHFNFNVDYMGKRIKQVFGESFTNHVKHKKLDEACHLLEHTHDPVTEIVNRIGYSNVSYFYRQFRQRYGVTPDEYRSRGKR</sequence>
<dbReference type="InterPro" id="IPR003313">
    <property type="entry name" value="AraC-bd"/>
</dbReference>